<keyword evidence="2" id="KW-1185">Reference proteome</keyword>
<protein>
    <recommendedName>
        <fullName evidence="3">Clr5 domain-containing protein</fullName>
    </recommendedName>
</protein>
<name>A0ABV0V9G0_9TELE</name>
<comment type="caution">
    <text evidence="1">The sequence shown here is derived from an EMBL/GenBank/DDBJ whole genome shotgun (WGS) entry which is preliminary data.</text>
</comment>
<dbReference type="Proteomes" id="UP001482620">
    <property type="component" value="Unassembled WGS sequence"/>
</dbReference>
<dbReference type="PANTHER" id="PTHR46791">
    <property type="entry name" value="EXPRESSED PROTEIN"/>
    <property type="match status" value="1"/>
</dbReference>
<evidence type="ECO:0000313" key="1">
    <source>
        <dbReference type="EMBL" id="MEQ2252787.1"/>
    </source>
</evidence>
<gene>
    <name evidence="1" type="ORF">ILYODFUR_025435</name>
</gene>
<reference evidence="1 2" key="1">
    <citation type="submission" date="2021-06" db="EMBL/GenBank/DDBJ databases">
        <authorList>
            <person name="Palmer J.M."/>
        </authorList>
    </citation>
    <scope>NUCLEOTIDE SEQUENCE [LARGE SCALE GENOMIC DNA]</scope>
    <source>
        <strain evidence="2">if_2019</strain>
        <tissue evidence="1">Muscle</tissue>
    </source>
</reference>
<accession>A0ABV0V9G0</accession>
<proteinExistence type="predicted"/>
<sequence>MASDLVEKYIRDGFTTNEILDLLENSHGFKVSKRTIERILCKKHLWQCKNKTDVAEVATFIEQQLGTLGQYHDYRWMHQKCWGNGIVTDREAVRLLLRILDDEGVNLRARNRLRRHVYHNYAWHIDGYDKIKPFGIAISGCYG</sequence>
<organism evidence="1 2">
    <name type="scientific">Ilyodon furcidens</name>
    <name type="common">goldbreast splitfin</name>
    <dbReference type="NCBI Taxonomy" id="33524"/>
    <lineage>
        <taxon>Eukaryota</taxon>
        <taxon>Metazoa</taxon>
        <taxon>Chordata</taxon>
        <taxon>Craniata</taxon>
        <taxon>Vertebrata</taxon>
        <taxon>Euteleostomi</taxon>
        <taxon>Actinopterygii</taxon>
        <taxon>Neopterygii</taxon>
        <taxon>Teleostei</taxon>
        <taxon>Neoteleostei</taxon>
        <taxon>Acanthomorphata</taxon>
        <taxon>Ovalentaria</taxon>
        <taxon>Atherinomorphae</taxon>
        <taxon>Cyprinodontiformes</taxon>
        <taxon>Goodeidae</taxon>
        <taxon>Ilyodon</taxon>
    </lineage>
</organism>
<evidence type="ECO:0000313" key="2">
    <source>
        <dbReference type="Proteomes" id="UP001482620"/>
    </source>
</evidence>
<dbReference type="EMBL" id="JAHRIQ010095795">
    <property type="protein sequence ID" value="MEQ2252787.1"/>
    <property type="molecule type" value="Genomic_DNA"/>
</dbReference>
<dbReference type="PANTHER" id="PTHR46791:SF13">
    <property type="entry name" value="CLR5 DOMAIN-CONTAINING PROTEIN"/>
    <property type="match status" value="1"/>
</dbReference>
<evidence type="ECO:0008006" key="3">
    <source>
        <dbReference type="Google" id="ProtNLM"/>
    </source>
</evidence>